<proteinExistence type="predicted"/>
<dbReference type="EMBL" id="JAJNDB010000005">
    <property type="protein sequence ID" value="MCD2196036.1"/>
    <property type="molecule type" value="Genomic_DNA"/>
</dbReference>
<dbReference type="InterPro" id="IPR034660">
    <property type="entry name" value="DinB/YfiT-like"/>
</dbReference>
<keyword evidence="2" id="KW-1185">Reference proteome</keyword>
<reference evidence="1 2" key="1">
    <citation type="submission" date="2021-11" db="EMBL/GenBank/DDBJ databases">
        <title>Draft genome sequence of Actinomycetospora sp. SF1 isolated from the rhizosphere soil.</title>
        <authorList>
            <person name="Duangmal K."/>
            <person name="Chantavorakit T."/>
        </authorList>
    </citation>
    <scope>NUCLEOTIDE SEQUENCE [LARGE SCALE GENOMIC DNA]</scope>
    <source>
        <strain evidence="1 2">TBRC 5722</strain>
    </source>
</reference>
<name>A0ABS8PCR4_9PSEU</name>
<comment type="caution">
    <text evidence="1">The sequence shown here is derived from an EMBL/GenBank/DDBJ whole genome shotgun (WGS) entry which is preliminary data.</text>
</comment>
<organism evidence="1 2">
    <name type="scientific">Actinomycetospora endophytica</name>
    <dbReference type="NCBI Taxonomy" id="2291215"/>
    <lineage>
        <taxon>Bacteria</taxon>
        <taxon>Bacillati</taxon>
        <taxon>Actinomycetota</taxon>
        <taxon>Actinomycetes</taxon>
        <taxon>Pseudonocardiales</taxon>
        <taxon>Pseudonocardiaceae</taxon>
        <taxon>Actinomycetospora</taxon>
    </lineage>
</organism>
<dbReference type="Gene3D" id="1.20.120.450">
    <property type="entry name" value="dinb family like domain"/>
    <property type="match status" value="1"/>
</dbReference>
<dbReference type="Pfam" id="PF04978">
    <property type="entry name" value="MST"/>
    <property type="match status" value="1"/>
</dbReference>
<accession>A0ABS8PCR4</accession>
<protein>
    <submittedName>
        <fullName evidence="1">DinB family protein</fullName>
    </submittedName>
</protein>
<sequence>MTDIPAVDLDTLTGERRDLVETLRVHRGFLRQTLQGLDQEQATRRTTVSVLNLAGLVKHVADTEAGWIRFAKLGTEAMAAPEWGDIDWNDPVIQERMAAGDMRHDEFNLVGDETLESVLAHYERVGAETDAFVVDADLDVSYPLPEAPWFEPGASRSVRRVLLHIVAETAQHAGHADILREALDGAKTMG</sequence>
<dbReference type="InterPro" id="IPR007061">
    <property type="entry name" value="MST-like"/>
</dbReference>
<gene>
    <name evidence="1" type="ORF">LQ327_21935</name>
</gene>
<dbReference type="Proteomes" id="UP001199469">
    <property type="component" value="Unassembled WGS sequence"/>
</dbReference>
<dbReference type="RefSeq" id="WP_230737893.1">
    <property type="nucleotide sequence ID" value="NZ_JAJNDB010000005.1"/>
</dbReference>
<evidence type="ECO:0000313" key="2">
    <source>
        <dbReference type="Proteomes" id="UP001199469"/>
    </source>
</evidence>
<evidence type="ECO:0000313" key="1">
    <source>
        <dbReference type="EMBL" id="MCD2196036.1"/>
    </source>
</evidence>
<dbReference type="SUPFAM" id="SSF109854">
    <property type="entry name" value="DinB/YfiT-like putative metalloenzymes"/>
    <property type="match status" value="1"/>
</dbReference>